<keyword evidence="4" id="KW-0597">Phosphoprotein</keyword>
<dbReference type="GO" id="GO:0043565">
    <property type="term" value="F:sequence-specific DNA binding"/>
    <property type="evidence" value="ECO:0007669"/>
    <property type="project" value="InterPro"/>
</dbReference>
<dbReference type="InterPro" id="IPR041522">
    <property type="entry name" value="CdaR_GGDEF"/>
</dbReference>
<evidence type="ECO:0000256" key="1">
    <source>
        <dbReference type="ARBA" id="ARBA00023015"/>
    </source>
</evidence>
<dbReference type="SUPFAM" id="SSF52172">
    <property type="entry name" value="CheY-like"/>
    <property type="match status" value="1"/>
</dbReference>
<dbReference type="InterPro" id="IPR009057">
    <property type="entry name" value="Homeodomain-like_sf"/>
</dbReference>
<gene>
    <name evidence="7" type="ORF">DLM86_02625</name>
</gene>
<dbReference type="Pfam" id="PF00072">
    <property type="entry name" value="Response_reg"/>
    <property type="match status" value="1"/>
</dbReference>
<dbReference type="AlphaFoldDB" id="A0A2V5KCL6"/>
<dbReference type="GO" id="GO:0000160">
    <property type="term" value="P:phosphorelay signal transduction system"/>
    <property type="evidence" value="ECO:0007669"/>
    <property type="project" value="InterPro"/>
</dbReference>
<dbReference type="OrthoDB" id="159632at2"/>
<reference evidence="7 8" key="1">
    <citation type="submission" date="2018-05" db="EMBL/GenBank/DDBJ databases">
        <title>Paenibacillus flagellatus sp. nov., isolated from selenium mineral soil.</title>
        <authorList>
            <person name="Dai X."/>
        </authorList>
    </citation>
    <scope>NUCLEOTIDE SEQUENCE [LARGE SCALE GENOMIC DNA]</scope>
    <source>
        <strain evidence="7 8">DXL2</strain>
    </source>
</reference>
<evidence type="ECO:0000259" key="6">
    <source>
        <dbReference type="PROSITE" id="PS50110"/>
    </source>
</evidence>
<dbReference type="SMART" id="SM00342">
    <property type="entry name" value="HTH_ARAC"/>
    <property type="match status" value="1"/>
</dbReference>
<dbReference type="PANTHER" id="PTHR43280:SF10">
    <property type="entry name" value="REGULATORY PROTEIN POCR"/>
    <property type="match status" value="1"/>
</dbReference>
<evidence type="ECO:0000256" key="4">
    <source>
        <dbReference type="PROSITE-ProRule" id="PRU00169"/>
    </source>
</evidence>
<dbReference type="Pfam" id="PF12833">
    <property type="entry name" value="HTH_18"/>
    <property type="match status" value="1"/>
</dbReference>
<evidence type="ECO:0000313" key="8">
    <source>
        <dbReference type="Proteomes" id="UP000247476"/>
    </source>
</evidence>
<dbReference type="PRINTS" id="PR00032">
    <property type="entry name" value="HTHARAC"/>
</dbReference>
<dbReference type="Gene3D" id="3.40.50.2300">
    <property type="match status" value="1"/>
</dbReference>
<dbReference type="Pfam" id="PF17853">
    <property type="entry name" value="GGDEF_2"/>
    <property type="match status" value="1"/>
</dbReference>
<dbReference type="InterPro" id="IPR020449">
    <property type="entry name" value="Tscrpt_reg_AraC-type_HTH"/>
</dbReference>
<evidence type="ECO:0000256" key="2">
    <source>
        <dbReference type="ARBA" id="ARBA00023125"/>
    </source>
</evidence>
<feature type="domain" description="Response regulatory" evidence="6">
    <location>
        <begin position="2"/>
        <end position="119"/>
    </location>
</feature>
<dbReference type="Proteomes" id="UP000247476">
    <property type="component" value="Unassembled WGS sequence"/>
</dbReference>
<dbReference type="InterPro" id="IPR018062">
    <property type="entry name" value="HTH_AraC-typ_CS"/>
</dbReference>
<dbReference type="PROSITE" id="PS00041">
    <property type="entry name" value="HTH_ARAC_FAMILY_1"/>
    <property type="match status" value="1"/>
</dbReference>
<evidence type="ECO:0000256" key="3">
    <source>
        <dbReference type="ARBA" id="ARBA00023163"/>
    </source>
</evidence>
<proteinExistence type="predicted"/>
<dbReference type="EMBL" id="QJVJ01000001">
    <property type="protein sequence ID" value="PYI57351.1"/>
    <property type="molecule type" value="Genomic_DNA"/>
</dbReference>
<protein>
    <submittedName>
        <fullName evidence="7">DNA-binding response regulator</fullName>
    </submittedName>
</protein>
<dbReference type="GO" id="GO:0003700">
    <property type="term" value="F:DNA-binding transcription factor activity"/>
    <property type="evidence" value="ECO:0007669"/>
    <property type="project" value="InterPro"/>
</dbReference>
<evidence type="ECO:0000259" key="5">
    <source>
        <dbReference type="PROSITE" id="PS01124"/>
    </source>
</evidence>
<dbReference type="PROSITE" id="PS50110">
    <property type="entry name" value="RESPONSE_REGULATORY"/>
    <property type="match status" value="1"/>
</dbReference>
<dbReference type="RefSeq" id="WP_110838390.1">
    <property type="nucleotide sequence ID" value="NZ_QJVJ01000001.1"/>
</dbReference>
<dbReference type="PROSITE" id="PS01124">
    <property type="entry name" value="HTH_ARAC_FAMILY_2"/>
    <property type="match status" value="1"/>
</dbReference>
<accession>A0A2V5KCL6</accession>
<evidence type="ECO:0000313" key="7">
    <source>
        <dbReference type="EMBL" id="PYI57351.1"/>
    </source>
</evidence>
<organism evidence="7 8">
    <name type="scientific">Paenibacillus flagellatus</name>
    <dbReference type="NCBI Taxonomy" id="2211139"/>
    <lineage>
        <taxon>Bacteria</taxon>
        <taxon>Bacillati</taxon>
        <taxon>Bacillota</taxon>
        <taxon>Bacilli</taxon>
        <taxon>Bacillales</taxon>
        <taxon>Paenibacillaceae</taxon>
        <taxon>Paenibacillus</taxon>
    </lineage>
</organism>
<feature type="domain" description="HTH araC/xylS-type" evidence="5">
    <location>
        <begin position="439"/>
        <end position="537"/>
    </location>
</feature>
<dbReference type="InterPro" id="IPR018060">
    <property type="entry name" value="HTH_AraC"/>
</dbReference>
<dbReference type="PANTHER" id="PTHR43280">
    <property type="entry name" value="ARAC-FAMILY TRANSCRIPTIONAL REGULATOR"/>
    <property type="match status" value="1"/>
</dbReference>
<keyword evidence="2 7" id="KW-0238">DNA-binding</keyword>
<sequence>MIALIAVHERRLRKKIRSSADWAEAGFEDVIEAENEPAALAAMRKHKPELLIADWGLFGDESPESLGRLQAVVPSCKTIVVTDSRDKSRLREAVKWGVSDLLLLPFDRKQLNESVRNAAELWKRDERSRVRDRDRTVEVDRMKRLYRDKLLSDLLSDASRNDTVTSALAREFPELHEARSYRIAILSLDTISLSVRDKFAFQTDLLFFSLLNVCGDFLQVDSAGIAFRPWNSDRELVLLLTNRPENAVPLLSAMHKAIERQLETRIDIGIGTTVRSTEQLPQSYKEAAQALRKRNLLEEGGWIHQYDGSEKPTADKLHFADFEEDVRLAVRSGKPERIRAAVSSWIQAVRKLDRITVDQVELWRHEYNVVKERWQQFFFQDGTTPSLQLPSEKSAFLVPMDDRGKLSITLWQTELTESLLRLAKRLEDRPSSRGGVAMSEVESYLRHNYHRDLTLQDIADRFYLSREHISRKFKQHFGENFVDTLCRIRLDKACALLSNPQLKIAEVAQLVGYQDEKYFSKVFKKRKGLSPNAFRKLSKLR</sequence>
<keyword evidence="3" id="KW-0804">Transcription</keyword>
<dbReference type="InterPro" id="IPR011006">
    <property type="entry name" value="CheY-like_superfamily"/>
</dbReference>
<dbReference type="SUPFAM" id="SSF46689">
    <property type="entry name" value="Homeodomain-like"/>
    <property type="match status" value="2"/>
</dbReference>
<keyword evidence="1" id="KW-0805">Transcription regulation</keyword>
<dbReference type="InterPro" id="IPR001789">
    <property type="entry name" value="Sig_transdc_resp-reg_receiver"/>
</dbReference>
<comment type="caution">
    <text evidence="7">The sequence shown here is derived from an EMBL/GenBank/DDBJ whole genome shotgun (WGS) entry which is preliminary data.</text>
</comment>
<name>A0A2V5KCL6_9BACL</name>
<feature type="modified residue" description="4-aspartylphosphate" evidence="4">
    <location>
        <position position="54"/>
    </location>
</feature>
<keyword evidence="8" id="KW-1185">Reference proteome</keyword>
<dbReference type="Gene3D" id="1.10.10.60">
    <property type="entry name" value="Homeodomain-like"/>
    <property type="match status" value="2"/>
</dbReference>